<reference evidence="8 9" key="1">
    <citation type="submission" date="2021-07" db="EMBL/GenBank/DDBJ databases">
        <title>Isolation and characterization of bacteria from a gold mining with a capacity of golden bioaccumulation.</title>
        <authorList>
            <person name="Yang X.J."/>
        </authorList>
    </citation>
    <scope>NUCLEOTIDE SEQUENCE [LARGE SCALE GENOMIC DNA]</scope>
    <source>
        <strain evidence="8 9">Au29</strain>
    </source>
</reference>
<evidence type="ECO:0000313" key="9">
    <source>
        <dbReference type="Proteomes" id="UP000824334"/>
    </source>
</evidence>
<keyword evidence="9" id="KW-1185">Reference proteome</keyword>
<feature type="transmembrane region" description="Helical" evidence="7">
    <location>
        <begin position="217"/>
        <end position="241"/>
    </location>
</feature>
<dbReference type="InterPro" id="IPR002797">
    <property type="entry name" value="Polysacc_synth"/>
</dbReference>
<evidence type="ECO:0000256" key="6">
    <source>
        <dbReference type="ARBA" id="ARBA00023136"/>
    </source>
</evidence>
<dbReference type="RefSeq" id="WP_219354474.1">
    <property type="nucleotide sequence ID" value="NZ_CP080034.1"/>
</dbReference>
<keyword evidence="4 7" id="KW-0812">Transmembrane</keyword>
<dbReference type="PANTHER" id="PTHR30250">
    <property type="entry name" value="PST FAMILY PREDICTED COLANIC ACID TRANSPORTER"/>
    <property type="match status" value="1"/>
</dbReference>
<feature type="transmembrane region" description="Helical" evidence="7">
    <location>
        <begin position="50"/>
        <end position="71"/>
    </location>
</feature>
<evidence type="ECO:0000256" key="3">
    <source>
        <dbReference type="ARBA" id="ARBA00022475"/>
    </source>
</evidence>
<evidence type="ECO:0000313" key="8">
    <source>
        <dbReference type="EMBL" id="QYC12023.1"/>
    </source>
</evidence>
<name>A0ABX8TLC0_9CAUL</name>
<keyword evidence="5 7" id="KW-1133">Transmembrane helix</keyword>
<evidence type="ECO:0000256" key="4">
    <source>
        <dbReference type="ARBA" id="ARBA00022692"/>
    </source>
</evidence>
<dbReference type="GeneID" id="94375370"/>
<dbReference type="PANTHER" id="PTHR30250:SF10">
    <property type="entry name" value="LIPOPOLYSACCHARIDE BIOSYNTHESIS PROTEIN WZXC"/>
    <property type="match status" value="1"/>
</dbReference>
<feature type="transmembrane region" description="Helical" evidence="7">
    <location>
        <begin position="291"/>
        <end position="323"/>
    </location>
</feature>
<keyword evidence="3" id="KW-1003">Cell membrane</keyword>
<evidence type="ECO:0000256" key="1">
    <source>
        <dbReference type="ARBA" id="ARBA00004651"/>
    </source>
</evidence>
<feature type="transmembrane region" description="Helical" evidence="7">
    <location>
        <begin position="18"/>
        <end position="38"/>
    </location>
</feature>
<comment type="similarity">
    <text evidence="2">Belongs to the polysaccharide synthase family.</text>
</comment>
<dbReference type="Pfam" id="PF01943">
    <property type="entry name" value="Polysacc_synt"/>
    <property type="match status" value="1"/>
</dbReference>
<proteinExistence type="inferred from homology"/>
<evidence type="ECO:0000256" key="5">
    <source>
        <dbReference type="ARBA" id="ARBA00022989"/>
    </source>
</evidence>
<feature type="transmembrane region" description="Helical" evidence="7">
    <location>
        <begin position="359"/>
        <end position="382"/>
    </location>
</feature>
<sequence length="425" mass="43322">MGDGRHGLLSARGLTEAALVYAAHVFRLIAPLLLYPVLTRRLGLEAFGHYAAGLSLALMVSAVVEYGFGLSGPRDIAQAKVTERGRVVGRVLGARLWLAPIGLLLGGLLALINPVVRGDPGAIAGALALGVAQGSSVLWFFQGVRRPGVAATAEMLGQGAAMAVILCWTGVSVGGALAVQALGLGGGIAAGAVLMIRQARPIWPTAREVLAVLRGDLALFVSRGLIVAYTGASAYVVAALAGPAQAALYGVADRLVLAATSFLRPLAGLVGPRISGLMRDDPDAAYRTTRWSLILTPGVAGAGALVVILCAPLAVRLLFGVAFAPAAEVLRVLALILPLVAVSQVLGPQLMTPLRMDRAFAIVVGIGCGVTLIAAAVMAPHAGAMGMAWARVIGEAAVVAACVLCLRAHWTHLKSGLRGNDAAAV</sequence>
<feature type="transmembrane region" description="Helical" evidence="7">
    <location>
        <begin position="329"/>
        <end position="347"/>
    </location>
</feature>
<accession>A0ABX8TLC0</accession>
<feature type="transmembrane region" description="Helical" evidence="7">
    <location>
        <begin position="92"/>
        <end position="116"/>
    </location>
</feature>
<evidence type="ECO:0000256" key="2">
    <source>
        <dbReference type="ARBA" id="ARBA00007430"/>
    </source>
</evidence>
<evidence type="ECO:0000256" key="7">
    <source>
        <dbReference type="SAM" id="Phobius"/>
    </source>
</evidence>
<feature type="transmembrane region" description="Helical" evidence="7">
    <location>
        <begin position="388"/>
        <end position="408"/>
    </location>
</feature>
<dbReference type="InterPro" id="IPR050833">
    <property type="entry name" value="Poly_Biosynth_Transport"/>
</dbReference>
<feature type="transmembrane region" description="Helical" evidence="7">
    <location>
        <begin position="122"/>
        <end position="141"/>
    </location>
</feature>
<keyword evidence="6 7" id="KW-0472">Membrane</keyword>
<organism evidence="8 9">
    <name type="scientific">Brevundimonas nasdae</name>
    <dbReference type="NCBI Taxonomy" id="172043"/>
    <lineage>
        <taxon>Bacteria</taxon>
        <taxon>Pseudomonadati</taxon>
        <taxon>Pseudomonadota</taxon>
        <taxon>Alphaproteobacteria</taxon>
        <taxon>Caulobacterales</taxon>
        <taxon>Caulobacteraceae</taxon>
        <taxon>Brevundimonas</taxon>
    </lineage>
</organism>
<protein>
    <submittedName>
        <fullName evidence="8">Oligosaccharide flippase family protein</fullName>
    </submittedName>
</protein>
<comment type="subcellular location">
    <subcellularLocation>
        <location evidence="1">Cell membrane</location>
        <topology evidence="1">Multi-pass membrane protein</topology>
    </subcellularLocation>
</comment>
<dbReference type="Proteomes" id="UP000824334">
    <property type="component" value="Chromosome"/>
</dbReference>
<dbReference type="EMBL" id="CP080034">
    <property type="protein sequence ID" value="QYC12023.1"/>
    <property type="molecule type" value="Genomic_DNA"/>
</dbReference>
<gene>
    <name evidence="8" type="ORF">KWG56_08835</name>
</gene>